<sequence length="181" mass="20674">MIKIDTFIAIETKSFYSQTIEQLQQEFTSIQSNNALQIIAKNLTKSKGHFLHGAIIVEIDGVQITSLFDWDDCDLIWPGFLTMVIDYLHDGFGETATSLNDIQWTLEKILTKPSPLVVFSSKHGRGEITKGVCNEYDFLQAVLLSARQYLTLRQQDTRTHTLNGMAEKYHYLKSLTENYFG</sequence>
<name>A0A2S5D501_LYSSH</name>
<reference evidence="1 2" key="1">
    <citation type="submission" date="2017-11" db="EMBL/GenBank/DDBJ databases">
        <title>Genome sequence of Lysinibacillus sphaericus, a lignin-degrading bacteria isolated from municipal solid waste soil.</title>
        <authorList>
            <person name="Persinoti G.F."/>
            <person name="Paixao D.A."/>
            <person name="Bugg T.D."/>
            <person name="Squina F.M."/>
        </authorList>
    </citation>
    <scope>NUCLEOTIDE SEQUENCE [LARGE SCALE GENOMIC DNA]</scope>
    <source>
        <strain evidence="1 2">A1</strain>
    </source>
</reference>
<accession>A0A2S5D501</accession>
<comment type="caution">
    <text evidence="1">The sequence shown here is derived from an EMBL/GenBank/DDBJ whole genome shotgun (WGS) entry which is preliminary data.</text>
</comment>
<dbReference type="AlphaFoldDB" id="A0A2S5D501"/>
<organism evidence="1 2">
    <name type="scientific">Lysinibacillus sphaericus</name>
    <name type="common">Bacillus sphaericus</name>
    <dbReference type="NCBI Taxonomy" id="1421"/>
    <lineage>
        <taxon>Bacteria</taxon>
        <taxon>Bacillati</taxon>
        <taxon>Bacillota</taxon>
        <taxon>Bacilli</taxon>
        <taxon>Bacillales</taxon>
        <taxon>Bacillaceae</taxon>
        <taxon>Lysinibacillus</taxon>
    </lineage>
</organism>
<evidence type="ECO:0000313" key="1">
    <source>
        <dbReference type="EMBL" id="POZ58164.1"/>
    </source>
</evidence>
<gene>
    <name evidence="1" type="ORF">LYSIN_02948</name>
</gene>
<protein>
    <submittedName>
        <fullName evidence="1">Uncharacterized protein</fullName>
    </submittedName>
</protein>
<dbReference type="EMBL" id="PGLV01000001">
    <property type="protein sequence ID" value="POZ58164.1"/>
    <property type="molecule type" value="Genomic_DNA"/>
</dbReference>
<proteinExistence type="predicted"/>
<dbReference type="RefSeq" id="WP_069512853.1">
    <property type="nucleotide sequence ID" value="NZ_CP194323.1"/>
</dbReference>
<dbReference type="Proteomes" id="UP000237319">
    <property type="component" value="Unassembled WGS sequence"/>
</dbReference>
<evidence type="ECO:0000313" key="2">
    <source>
        <dbReference type="Proteomes" id="UP000237319"/>
    </source>
</evidence>
<keyword evidence="2" id="KW-1185">Reference proteome</keyword>